<dbReference type="Proteomes" id="UP000316406">
    <property type="component" value="Unassembled WGS sequence"/>
</dbReference>
<accession>A0A556C1H1</accession>
<dbReference type="PANTHER" id="PTHR43537">
    <property type="entry name" value="TRANSCRIPTIONAL REGULATOR, GNTR FAMILY"/>
    <property type="match status" value="1"/>
</dbReference>
<dbReference type="Gene3D" id="1.10.10.10">
    <property type="entry name" value="Winged helix-like DNA-binding domain superfamily/Winged helix DNA-binding domain"/>
    <property type="match status" value="1"/>
</dbReference>
<evidence type="ECO:0000259" key="4">
    <source>
        <dbReference type="PROSITE" id="PS50949"/>
    </source>
</evidence>
<protein>
    <submittedName>
        <fullName evidence="5">GntR family transcriptional regulator</fullName>
    </submittedName>
</protein>
<evidence type="ECO:0000256" key="3">
    <source>
        <dbReference type="ARBA" id="ARBA00023163"/>
    </source>
</evidence>
<organism evidence="5 6">
    <name type="scientific">Brevibacterium aurantiacum</name>
    <dbReference type="NCBI Taxonomy" id="273384"/>
    <lineage>
        <taxon>Bacteria</taxon>
        <taxon>Bacillati</taxon>
        <taxon>Actinomycetota</taxon>
        <taxon>Actinomycetes</taxon>
        <taxon>Micrococcales</taxon>
        <taxon>Brevibacteriaceae</taxon>
        <taxon>Brevibacterium</taxon>
    </lineage>
</organism>
<evidence type="ECO:0000313" key="6">
    <source>
        <dbReference type="Proteomes" id="UP000316406"/>
    </source>
</evidence>
<sequence>MHTDPTGPAPTLLERLRAKITRGDLEPGSPLSEVSLAHEFDVSRTPIREVLKQLQLEGLIEIRPKVGTFIREPTRREIVEMFQLKEVLEGLAAALMARRGPCHQLDVLEDNVAASEVTSRAGDTDTYANQVQGFHQTLVDGADNNKLVEQYGRLMNQLSFYTLVRKTLDHPGRAVNSSGEHRQVLTMIQNKDPFGAETTMRSHVFASTQELLVPRTRTTLSIDREP</sequence>
<gene>
    <name evidence="5" type="ORF">FO013_21955</name>
</gene>
<keyword evidence="2" id="KW-0238">DNA-binding</keyword>
<dbReference type="SUPFAM" id="SSF48008">
    <property type="entry name" value="GntR ligand-binding domain-like"/>
    <property type="match status" value="1"/>
</dbReference>
<evidence type="ECO:0000256" key="1">
    <source>
        <dbReference type="ARBA" id="ARBA00023015"/>
    </source>
</evidence>
<dbReference type="InterPro" id="IPR011711">
    <property type="entry name" value="GntR_C"/>
</dbReference>
<dbReference type="EMBL" id="VLTK01000031">
    <property type="protein sequence ID" value="TSI11287.1"/>
    <property type="molecule type" value="Genomic_DNA"/>
</dbReference>
<dbReference type="Pfam" id="PF07729">
    <property type="entry name" value="FCD"/>
    <property type="match status" value="1"/>
</dbReference>
<dbReference type="InterPro" id="IPR036388">
    <property type="entry name" value="WH-like_DNA-bd_sf"/>
</dbReference>
<dbReference type="InterPro" id="IPR036390">
    <property type="entry name" value="WH_DNA-bd_sf"/>
</dbReference>
<dbReference type="InterPro" id="IPR000524">
    <property type="entry name" value="Tscrpt_reg_HTH_GntR"/>
</dbReference>
<dbReference type="PANTHER" id="PTHR43537:SF24">
    <property type="entry name" value="GLUCONATE OPERON TRANSCRIPTIONAL REPRESSOR"/>
    <property type="match status" value="1"/>
</dbReference>
<name>A0A556C1H1_BREAU</name>
<comment type="caution">
    <text evidence="5">The sequence shown here is derived from an EMBL/GenBank/DDBJ whole genome shotgun (WGS) entry which is preliminary data.</text>
</comment>
<dbReference type="SMART" id="SM00345">
    <property type="entry name" value="HTH_GNTR"/>
    <property type="match status" value="1"/>
</dbReference>
<dbReference type="AlphaFoldDB" id="A0A556C1H1"/>
<feature type="domain" description="HTH gntR-type" evidence="4">
    <location>
        <begin position="6"/>
        <end position="73"/>
    </location>
</feature>
<dbReference type="GO" id="GO:0003677">
    <property type="term" value="F:DNA binding"/>
    <property type="evidence" value="ECO:0007669"/>
    <property type="project" value="UniProtKB-KW"/>
</dbReference>
<keyword evidence="3" id="KW-0804">Transcription</keyword>
<dbReference type="OrthoDB" id="4164516at2"/>
<dbReference type="GO" id="GO:0003700">
    <property type="term" value="F:DNA-binding transcription factor activity"/>
    <property type="evidence" value="ECO:0007669"/>
    <property type="project" value="InterPro"/>
</dbReference>
<keyword evidence="6" id="KW-1185">Reference proteome</keyword>
<dbReference type="SUPFAM" id="SSF46785">
    <property type="entry name" value="Winged helix' DNA-binding domain"/>
    <property type="match status" value="1"/>
</dbReference>
<dbReference type="CDD" id="cd07377">
    <property type="entry name" value="WHTH_GntR"/>
    <property type="match status" value="1"/>
</dbReference>
<reference evidence="5 6" key="1">
    <citation type="submission" date="2019-07" db="EMBL/GenBank/DDBJ databases">
        <title>Draft genome sequence of Brevibacterium aurantiacum XU54 isolated from Xinjiang China.</title>
        <authorList>
            <person name="Xu X."/>
        </authorList>
    </citation>
    <scope>NUCLEOTIDE SEQUENCE [LARGE SCALE GENOMIC DNA]</scope>
    <source>
        <strain evidence="5 6">XU54</strain>
    </source>
</reference>
<dbReference type="SMART" id="SM00895">
    <property type="entry name" value="FCD"/>
    <property type="match status" value="1"/>
</dbReference>
<proteinExistence type="predicted"/>
<dbReference type="PROSITE" id="PS50949">
    <property type="entry name" value="HTH_GNTR"/>
    <property type="match status" value="1"/>
</dbReference>
<dbReference type="Pfam" id="PF00392">
    <property type="entry name" value="GntR"/>
    <property type="match status" value="1"/>
</dbReference>
<evidence type="ECO:0000256" key="2">
    <source>
        <dbReference type="ARBA" id="ARBA00023125"/>
    </source>
</evidence>
<dbReference type="PRINTS" id="PR00035">
    <property type="entry name" value="HTHGNTR"/>
</dbReference>
<evidence type="ECO:0000313" key="5">
    <source>
        <dbReference type="EMBL" id="TSI11287.1"/>
    </source>
</evidence>
<dbReference type="RefSeq" id="WP_143924693.1">
    <property type="nucleotide sequence ID" value="NZ_VLTK01000031.1"/>
</dbReference>
<dbReference type="Gene3D" id="1.20.120.530">
    <property type="entry name" value="GntR ligand-binding domain-like"/>
    <property type="match status" value="1"/>
</dbReference>
<keyword evidence="1" id="KW-0805">Transcription regulation</keyword>
<dbReference type="InterPro" id="IPR008920">
    <property type="entry name" value="TF_FadR/GntR_C"/>
</dbReference>